<accession>A0A3M7Q0A9</accession>
<evidence type="ECO:0000256" key="9">
    <source>
        <dbReference type="ARBA" id="ARBA00022932"/>
    </source>
</evidence>
<feature type="domain" description="UmuC" evidence="14">
    <location>
        <begin position="5"/>
        <end position="209"/>
    </location>
</feature>
<dbReference type="EMBL" id="REGN01007949">
    <property type="protein sequence ID" value="RNA04830.1"/>
    <property type="molecule type" value="Genomic_DNA"/>
</dbReference>
<dbReference type="CDD" id="cd03586">
    <property type="entry name" value="PolY_Pol_IV_kappa"/>
    <property type="match status" value="1"/>
</dbReference>
<dbReference type="Gene3D" id="2.60.40.1110">
    <property type="match status" value="1"/>
</dbReference>
<dbReference type="GO" id="GO:0003684">
    <property type="term" value="F:damaged DNA binding"/>
    <property type="evidence" value="ECO:0007669"/>
    <property type="project" value="InterPro"/>
</dbReference>
<name>A0A3M7Q0A9_BRAPC</name>
<dbReference type="InterPro" id="IPR050116">
    <property type="entry name" value="DNA_polymerase-Y"/>
</dbReference>
<evidence type="ECO:0000256" key="7">
    <source>
        <dbReference type="ARBA" id="ARBA00022763"/>
    </source>
</evidence>
<dbReference type="GO" id="GO:0046872">
    <property type="term" value="F:metal ion binding"/>
    <property type="evidence" value="ECO:0007669"/>
    <property type="project" value="UniProtKB-KW"/>
</dbReference>
<comment type="catalytic activity">
    <reaction evidence="11">
        <text>DNA(n) + a 2'-deoxyribonucleoside 5'-triphosphate = DNA(n+1) + diphosphate</text>
        <dbReference type="Rhea" id="RHEA:22508"/>
        <dbReference type="Rhea" id="RHEA-COMP:17339"/>
        <dbReference type="Rhea" id="RHEA-COMP:17340"/>
        <dbReference type="ChEBI" id="CHEBI:33019"/>
        <dbReference type="ChEBI" id="CHEBI:61560"/>
        <dbReference type="ChEBI" id="CHEBI:173112"/>
        <dbReference type="EC" id="2.7.7.7"/>
    </reaction>
</comment>
<gene>
    <name evidence="16" type="ORF">BpHYR1_009135</name>
</gene>
<dbReference type="InterPro" id="IPR043502">
    <property type="entry name" value="DNA/RNA_pol_sf"/>
</dbReference>
<dbReference type="InterPro" id="IPR043128">
    <property type="entry name" value="Rev_trsase/Diguanyl_cyclase"/>
</dbReference>
<feature type="domain" description="Phosphatase tensin-type" evidence="15">
    <location>
        <begin position="432"/>
        <end position="603"/>
    </location>
</feature>
<dbReference type="Proteomes" id="UP000276133">
    <property type="component" value="Unassembled WGS sequence"/>
</dbReference>
<dbReference type="PROSITE" id="PS50056">
    <property type="entry name" value="TYR_PHOSPHATASE_2"/>
    <property type="match status" value="1"/>
</dbReference>
<evidence type="ECO:0000256" key="8">
    <source>
        <dbReference type="ARBA" id="ARBA00022842"/>
    </source>
</evidence>
<protein>
    <recommendedName>
        <fullName evidence="2">DNA polymerase kappa</fullName>
        <ecNumber evidence="1">2.7.7.7</ecNumber>
    </recommendedName>
</protein>
<keyword evidence="8" id="KW-0460">Magnesium</keyword>
<dbReference type="InterPro" id="IPR029021">
    <property type="entry name" value="Prot-tyrosine_phosphatase-like"/>
</dbReference>
<evidence type="ECO:0000256" key="3">
    <source>
        <dbReference type="ARBA" id="ARBA00022679"/>
    </source>
</evidence>
<dbReference type="SMART" id="SM00404">
    <property type="entry name" value="PTPc_motif"/>
    <property type="match status" value="1"/>
</dbReference>
<dbReference type="Pfam" id="PF00817">
    <property type="entry name" value="IMS"/>
    <property type="match status" value="1"/>
</dbReference>
<dbReference type="InterPro" id="IPR017961">
    <property type="entry name" value="DNA_pol_Y-fam_little_finger"/>
</dbReference>
<dbReference type="FunFam" id="3.40.1170.60:FF:000002">
    <property type="entry name" value="Polymerase (DNA directed) kappa"/>
    <property type="match status" value="1"/>
</dbReference>
<evidence type="ECO:0000259" key="14">
    <source>
        <dbReference type="PROSITE" id="PS50173"/>
    </source>
</evidence>
<evidence type="ECO:0000313" key="17">
    <source>
        <dbReference type="Proteomes" id="UP000276133"/>
    </source>
</evidence>
<dbReference type="PROSITE" id="PS50173">
    <property type="entry name" value="UMUC"/>
    <property type="match status" value="1"/>
</dbReference>
<evidence type="ECO:0000259" key="15">
    <source>
        <dbReference type="PROSITE" id="PS51181"/>
    </source>
</evidence>
<dbReference type="InterPro" id="IPR029023">
    <property type="entry name" value="Tensin_phosphatase"/>
</dbReference>
<keyword evidence="6" id="KW-0479">Metal-binding</keyword>
<feature type="region of interest" description="Disordered" evidence="12">
    <location>
        <begin position="758"/>
        <end position="783"/>
    </location>
</feature>
<evidence type="ECO:0000256" key="5">
    <source>
        <dbReference type="ARBA" id="ARBA00022705"/>
    </source>
</evidence>
<dbReference type="Gene3D" id="3.30.70.270">
    <property type="match status" value="1"/>
</dbReference>
<dbReference type="GO" id="GO:0005634">
    <property type="term" value="C:nucleus"/>
    <property type="evidence" value="ECO:0007669"/>
    <property type="project" value="TreeGrafter"/>
</dbReference>
<dbReference type="HAMAP" id="MF_01113">
    <property type="entry name" value="DNApol_IV"/>
    <property type="match status" value="1"/>
</dbReference>
<dbReference type="InterPro" id="IPR003595">
    <property type="entry name" value="Tyr_Pase_cat"/>
</dbReference>
<dbReference type="GO" id="GO:0006260">
    <property type="term" value="P:DNA replication"/>
    <property type="evidence" value="ECO:0007669"/>
    <property type="project" value="UniProtKB-KW"/>
</dbReference>
<organism evidence="16 17">
    <name type="scientific">Brachionus plicatilis</name>
    <name type="common">Marine rotifer</name>
    <name type="synonym">Brachionus muelleri</name>
    <dbReference type="NCBI Taxonomy" id="10195"/>
    <lineage>
        <taxon>Eukaryota</taxon>
        <taxon>Metazoa</taxon>
        <taxon>Spiralia</taxon>
        <taxon>Gnathifera</taxon>
        <taxon>Rotifera</taxon>
        <taxon>Eurotatoria</taxon>
        <taxon>Monogononta</taxon>
        <taxon>Pseudotrocha</taxon>
        <taxon>Ploima</taxon>
        <taxon>Brachionidae</taxon>
        <taxon>Brachionus</taxon>
    </lineage>
</organism>
<keyword evidence="10" id="KW-0234">DNA repair</keyword>
<keyword evidence="17" id="KW-1185">Reference proteome</keyword>
<keyword evidence="9" id="KW-0239">DNA-directed DNA polymerase</keyword>
<keyword evidence="4 16" id="KW-0548">Nucleotidyltransferase</keyword>
<evidence type="ECO:0000259" key="13">
    <source>
        <dbReference type="PROSITE" id="PS50056"/>
    </source>
</evidence>
<feature type="compositionally biased region" description="Low complexity" evidence="12">
    <location>
        <begin position="764"/>
        <end position="780"/>
    </location>
</feature>
<dbReference type="FunFam" id="3.30.1490.100:FF:000004">
    <property type="entry name" value="DNA polymerase IV"/>
    <property type="match status" value="1"/>
</dbReference>
<dbReference type="SUPFAM" id="SSF56672">
    <property type="entry name" value="DNA/RNA polymerases"/>
    <property type="match status" value="1"/>
</dbReference>
<keyword evidence="7" id="KW-0227">DNA damage</keyword>
<sequence length="798" mass="93025">MNRTIVHIDMDAFYANVEIRDNPILADKPMAVGSESMLSTSNYIARRFGVRAAMPGFIAKELCPDLIIVPGNYQKYHSESSKIMDVISKYDPNYSARSLDEAYCDITEHLILRKSLTNDHRTYAKYFGVDKEETILFGLDADECVKEIRHRIYLATNLTASAGIACNLRLAKLCSDVNKPNGQFRLESNVDSILKFIEPLPIRKVNGIGPTTALILDCYGIKTCKDLYGKRDMIYLLETQNTFEFLMIACRGFGSDRIQHDTERKSLGHETTFPSGISNNKEEMLKICYELSEEVSQELIQEGLKTFKVNLKIKNVDFKIYTRTKSLKTYTNKTEDIYEGIKCLFLNEWKNSNEKLKLRLIGVRACDLKDEQSLAISPKKGSNSKKLDDFFKNNSASLSDNYDENYFSFELRENFNFYCPHCSDYLQGNFEFYLQHMDSCFNKDIAENMIAMGYPSDNALQKLIRNQIEKVSKYLNEKHHESFRIFNLCKETDYDFSHFNYMVELFPIEDHNPPRFLQILDFCRSVDYWLKTDGKNVAIVHCKAGKGRTGTMISCYFLHSARFLNALDAMKEFDQKRCKDRKGVTIPSQRRFVEYYAYYLKNNLNYESRRIFLHSIKIHIPEEDFEFPKKLRLEIRENSDENILCQIKRSRSRNENSFNFIFDSPLQLDSDIRVIFLTKKKASLLQVWFNTFFLYFTDLYKELEDLSSLGSMEYDANSNLFSWYLKTKDIDMAFKNKNIHSNLWLMFKFEINNPSKEKIEPETSKSSISKIDQSESSDSSPTMTCKVETKCIHIDLKK</sequence>
<dbReference type="InterPro" id="IPR001126">
    <property type="entry name" value="UmuC"/>
</dbReference>
<evidence type="ECO:0000313" key="16">
    <source>
        <dbReference type="EMBL" id="RNA04830.1"/>
    </source>
</evidence>
<dbReference type="SUPFAM" id="SSF100879">
    <property type="entry name" value="Lesion bypass DNA polymerase (Y-family), little finger domain"/>
    <property type="match status" value="1"/>
</dbReference>
<dbReference type="GO" id="GO:0042276">
    <property type="term" value="P:error-prone translesion synthesis"/>
    <property type="evidence" value="ECO:0007669"/>
    <property type="project" value="TreeGrafter"/>
</dbReference>
<dbReference type="GO" id="GO:0006281">
    <property type="term" value="P:DNA repair"/>
    <property type="evidence" value="ECO:0007669"/>
    <property type="project" value="UniProtKB-KW"/>
</dbReference>
<dbReference type="Gene3D" id="3.90.190.10">
    <property type="entry name" value="Protein tyrosine phosphatase superfamily"/>
    <property type="match status" value="1"/>
</dbReference>
<dbReference type="OrthoDB" id="1747274at2759"/>
<evidence type="ECO:0000256" key="4">
    <source>
        <dbReference type="ARBA" id="ARBA00022695"/>
    </source>
</evidence>
<evidence type="ECO:0000256" key="6">
    <source>
        <dbReference type="ARBA" id="ARBA00022723"/>
    </source>
</evidence>
<dbReference type="InterPro" id="IPR016130">
    <property type="entry name" value="Tyr_Pase_AS"/>
</dbReference>
<evidence type="ECO:0000256" key="1">
    <source>
        <dbReference type="ARBA" id="ARBA00012417"/>
    </source>
</evidence>
<dbReference type="Gene3D" id="1.10.150.20">
    <property type="entry name" value="5' to 3' exonuclease, C-terminal subdomain"/>
    <property type="match status" value="1"/>
</dbReference>
<dbReference type="SUPFAM" id="SSF52799">
    <property type="entry name" value="(Phosphotyrosine protein) phosphatases II"/>
    <property type="match status" value="1"/>
</dbReference>
<dbReference type="Gene3D" id="3.40.1170.60">
    <property type="match status" value="1"/>
</dbReference>
<dbReference type="InterPro" id="IPR022880">
    <property type="entry name" value="DNApol_IV"/>
</dbReference>
<comment type="caution">
    <text evidence="16">The sequence shown here is derived from an EMBL/GenBank/DDBJ whole genome shotgun (WGS) entry which is preliminary data.</text>
</comment>
<dbReference type="PANTHER" id="PTHR11076:SF33">
    <property type="entry name" value="DNA POLYMERASE KAPPA"/>
    <property type="match status" value="1"/>
</dbReference>
<keyword evidence="3 16" id="KW-0808">Transferase</keyword>
<evidence type="ECO:0000256" key="12">
    <source>
        <dbReference type="SAM" id="MobiDB-lite"/>
    </source>
</evidence>
<dbReference type="AlphaFoldDB" id="A0A3M7Q0A9"/>
<dbReference type="InterPro" id="IPR000387">
    <property type="entry name" value="Tyr_Pase_dom"/>
</dbReference>
<evidence type="ECO:0000256" key="10">
    <source>
        <dbReference type="ARBA" id="ARBA00023204"/>
    </source>
</evidence>
<dbReference type="InterPro" id="IPR036775">
    <property type="entry name" value="DNA_pol_Y-fam_lit_finger_sf"/>
</dbReference>
<evidence type="ECO:0000256" key="2">
    <source>
        <dbReference type="ARBA" id="ARBA00016178"/>
    </source>
</evidence>
<dbReference type="PROSITE" id="PS00383">
    <property type="entry name" value="TYR_PHOSPHATASE_1"/>
    <property type="match status" value="1"/>
</dbReference>
<proteinExistence type="inferred from homology"/>
<keyword evidence="5" id="KW-0235">DNA replication</keyword>
<reference evidence="16 17" key="1">
    <citation type="journal article" date="2018" name="Sci. Rep.">
        <title>Genomic signatures of local adaptation to the degree of environmental predictability in rotifers.</title>
        <authorList>
            <person name="Franch-Gras L."/>
            <person name="Hahn C."/>
            <person name="Garcia-Roger E.M."/>
            <person name="Carmona M.J."/>
            <person name="Serra M."/>
            <person name="Gomez A."/>
        </authorList>
    </citation>
    <scope>NUCLEOTIDE SEQUENCE [LARGE SCALE GENOMIC DNA]</scope>
    <source>
        <strain evidence="16">HYR1</strain>
    </source>
</reference>
<dbReference type="PANTHER" id="PTHR11076">
    <property type="entry name" value="DNA REPAIR POLYMERASE UMUC / TRANSFERASE FAMILY MEMBER"/>
    <property type="match status" value="1"/>
</dbReference>
<dbReference type="PROSITE" id="PS51181">
    <property type="entry name" value="PPASE_TENSIN"/>
    <property type="match status" value="1"/>
</dbReference>
<dbReference type="Gene3D" id="3.30.1490.100">
    <property type="entry name" value="DNA polymerase, Y-family, little finger domain"/>
    <property type="match status" value="1"/>
</dbReference>
<keyword evidence="16" id="KW-0378">Hydrolase</keyword>
<evidence type="ECO:0000256" key="11">
    <source>
        <dbReference type="ARBA" id="ARBA00049244"/>
    </source>
</evidence>
<dbReference type="Pfam" id="PF22785">
    <property type="entry name" value="Tc-R-P"/>
    <property type="match status" value="1"/>
</dbReference>
<dbReference type="GO" id="GO:0003887">
    <property type="term" value="F:DNA-directed DNA polymerase activity"/>
    <property type="evidence" value="ECO:0007669"/>
    <property type="project" value="UniProtKB-KW"/>
</dbReference>
<dbReference type="Pfam" id="PF11799">
    <property type="entry name" value="IMS_C"/>
    <property type="match status" value="1"/>
</dbReference>
<feature type="domain" description="Tyrosine specific protein phosphatases" evidence="13">
    <location>
        <begin position="514"/>
        <end position="577"/>
    </location>
</feature>
<dbReference type="STRING" id="10195.A0A3M7Q0A9"/>
<dbReference type="EC" id="2.7.7.7" evidence="1"/>
<dbReference type="GO" id="GO:0016787">
    <property type="term" value="F:hydrolase activity"/>
    <property type="evidence" value="ECO:0007669"/>
    <property type="project" value="UniProtKB-KW"/>
</dbReference>